<organism evidence="1 2">
    <name type="scientific">Desmophyllum pertusum</name>
    <dbReference type="NCBI Taxonomy" id="174260"/>
    <lineage>
        <taxon>Eukaryota</taxon>
        <taxon>Metazoa</taxon>
        <taxon>Cnidaria</taxon>
        <taxon>Anthozoa</taxon>
        <taxon>Hexacorallia</taxon>
        <taxon>Scleractinia</taxon>
        <taxon>Caryophylliina</taxon>
        <taxon>Caryophylliidae</taxon>
        <taxon>Desmophyllum</taxon>
    </lineage>
</organism>
<dbReference type="EMBL" id="MU827338">
    <property type="protein sequence ID" value="KAJ7353907.1"/>
    <property type="molecule type" value="Genomic_DNA"/>
</dbReference>
<dbReference type="Gene3D" id="1.25.40.10">
    <property type="entry name" value="Tetratricopeptide repeat domain"/>
    <property type="match status" value="1"/>
</dbReference>
<sequence>MFGGLHINVRSEAFEKSVDVIVLKGKMKFACELLETGVNILKKSFGPDHFNVASLLYKQGTILSLIGEVTSSAEKFKCSVDILQEIFGVKHPLLLKCYLSLGDLALRSKRTDESYLYFQRAMENIEAIYQVSFVSQLSSKYTKLTANSNSFQGSRMRVDRIEGLVAEYGLPLAVLLSQMLVQNNKRTSRSYKTKENSHLRQRVGGFNAHPPCVLIKKRFGKQESLDENHDLNNCLEELNEVTTTTSIDAENSKRATEDAAITSFDCQLNLKLMLIFLILLSIELNMIDTTFAAYNLYVKLSQNDNDVLFLLNDGIQVYASRTSITCNGETAVQDVLFSSTIGVNENDSESPLPDKQLFRNLACKKNVPTNRFLVTYSSSIFLDIDDLQVLERDISLSIQECFQLKCISETGIEGSATQVVVDLTSNRDYCGVLLTGSRMELLSLCLLEDSKTGVIFLGFPLPCLRKSHA</sequence>
<proteinExistence type="predicted"/>
<dbReference type="InterPro" id="IPR011990">
    <property type="entry name" value="TPR-like_helical_dom_sf"/>
</dbReference>
<name>A0A9W9YJN1_9CNID</name>
<accession>A0A9W9YJN1</accession>
<dbReference type="SUPFAM" id="SSF48452">
    <property type="entry name" value="TPR-like"/>
    <property type="match status" value="1"/>
</dbReference>
<gene>
    <name evidence="1" type="ORF">OS493_031614</name>
</gene>
<comment type="caution">
    <text evidence="1">The sequence shown here is derived from an EMBL/GenBank/DDBJ whole genome shotgun (WGS) entry which is preliminary data.</text>
</comment>
<evidence type="ECO:0000313" key="1">
    <source>
        <dbReference type="EMBL" id="KAJ7353907.1"/>
    </source>
</evidence>
<dbReference type="AlphaFoldDB" id="A0A9W9YJN1"/>
<dbReference type="Proteomes" id="UP001163046">
    <property type="component" value="Unassembled WGS sequence"/>
</dbReference>
<keyword evidence="2" id="KW-1185">Reference proteome</keyword>
<protein>
    <submittedName>
        <fullName evidence="1">Uncharacterized protein</fullName>
    </submittedName>
</protein>
<reference evidence="1" key="1">
    <citation type="submission" date="2023-01" db="EMBL/GenBank/DDBJ databases">
        <title>Genome assembly of the deep-sea coral Lophelia pertusa.</title>
        <authorList>
            <person name="Herrera S."/>
            <person name="Cordes E."/>
        </authorList>
    </citation>
    <scope>NUCLEOTIDE SEQUENCE</scope>
    <source>
        <strain evidence="1">USNM1676648</strain>
        <tissue evidence="1">Polyp</tissue>
    </source>
</reference>
<dbReference type="OrthoDB" id="411372at2759"/>
<evidence type="ECO:0000313" key="2">
    <source>
        <dbReference type="Proteomes" id="UP001163046"/>
    </source>
</evidence>